<feature type="transmembrane region" description="Helical" evidence="1">
    <location>
        <begin position="136"/>
        <end position="161"/>
    </location>
</feature>
<keyword evidence="1" id="KW-0472">Membrane</keyword>
<dbReference type="Proteomes" id="UP000276301">
    <property type="component" value="Unassembled WGS sequence"/>
</dbReference>
<evidence type="ECO:0000313" key="3">
    <source>
        <dbReference type="Proteomes" id="UP000276301"/>
    </source>
</evidence>
<keyword evidence="1" id="KW-1133">Transmembrane helix</keyword>
<gene>
    <name evidence="2" type="ORF">D4A47_08090</name>
</gene>
<evidence type="ECO:0000313" key="2">
    <source>
        <dbReference type="EMBL" id="RLL10843.1"/>
    </source>
</evidence>
<dbReference type="Pfam" id="PF04298">
    <property type="entry name" value="Zn_peptidase_2"/>
    <property type="match status" value="1"/>
</dbReference>
<organism evidence="2 3">
    <name type="scientific">Anaerotruncus massiliensis</name>
    <name type="common">ex Liu et al. 2021</name>
    <dbReference type="NCBI Taxonomy" id="2321404"/>
    <lineage>
        <taxon>Bacteria</taxon>
        <taxon>Bacillati</taxon>
        <taxon>Bacillota</taxon>
        <taxon>Clostridia</taxon>
        <taxon>Eubacteriales</taxon>
        <taxon>Oscillospiraceae</taxon>
        <taxon>Anaerotruncus</taxon>
    </lineage>
</organism>
<keyword evidence="1" id="KW-0812">Transmembrane</keyword>
<reference evidence="2 3" key="1">
    <citation type="submission" date="2018-10" db="EMBL/GenBank/DDBJ databases">
        <title>Anaerotruncus faecis sp. nov., isolated from human feces.</title>
        <authorList>
            <person name="Wang Y.-J."/>
        </authorList>
    </citation>
    <scope>NUCLEOTIDE SEQUENCE [LARGE SCALE GENOMIC DNA]</scope>
    <source>
        <strain evidence="2 3">22A2-44</strain>
    </source>
</reference>
<dbReference type="InterPro" id="IPR007395">
    <property type="entry name" value="Zn_peptidase_2"/>
</dbReference>
<comment type="caution">
    <text evidence="2">The sequence shown here is derived from an EMBL/GenBank/DDBJ whole genome shotgun (WGS) entry which is preliminary data.</text>
</comment>
<feature type="transmembrane region" description="Helical" evidence="1">
    <location>
        <begin position="197"/>
        <end position="223"/>
    </location>
</feature>
<proteinExistence type="predicted"/>
<dbReference type="PANTHER" id="PTHR36434">
    <property type="entry name" value="MEMBRANE PROTEASE YUGP-RELATED"/>
    <property type="match status" value="1"/>
</dbReference>
<dbReference type="AlphaFoldDB" id="A0A498CQX1"/>
<dbReference type="PANTHER" id="PTHR36434:SF1">
    <property type="entry name" value="MEMBRANE PROTEASE YUGP-RELATED"/>
    <property type="match status" value="1"/>
</dbReference>
<name>A0A498CQX1_9FIRM</name>
<protein>
    <submittedName>
        <fullName evidence="2">Zinc metallopeptidase</fullName>
    </submittedName>
</protein>
<keyword evidence="3" id="KW-1185">Reference proteome</keyword>
<evidence type="ECO:0000256" key="1">
    <source>
        <dbReference type="SAM" id="Phobius"/>
    </source>
</evidence>
<sequence length="229" mass="25031">MFYPFDHYYLILVVPALLFAAWAQAQVSGAYNRYSRVRVSRGMTGAMAARRILDDNGLTGVRVERVAGKLSDHYDPGERVVRLSAGVYDSDSVASLGVAAHECGHAVQHATHYAPLTFRNAIIPITNFGSKLSIPLIIVGLFLSGTLVDIGLLLFSLVAVFQLVTLPVEFNASSRALATLENGNFLDRRELEGARKVLRAAALTYVAALLVSVAQLMRLILLFGNRRRD</sequence>
<dbReference type="EMBL" id="RCHT01000012">
    <property type="protein sequence ID" value="RLL10843.1"/>
    <property type="molecule type" value="Genomic_DNA"/>
</dbReference>
<accession>A0A498CQX1</accession>
<dbReference type="RefSeq" id="WP_121586907.1">
    <property type="nucleotide sequence ID" value="NZ_DBGELX010000064.1"/>
</dbReference>